<protein>
    <recommendedName>
        <fullName evidence="7">Rhodopsin domain-containing protein</fullName>
    </recommendedName>
</protein>
<evidence type="ECO:0000256" key="1">
    <source>
        <dbReference type="ARBA" id="ARBA00004141"/>
    </source>
</evidence>
<evidence type="ECO:0000256" key="5">
    <source>
        <dbReference type="ARBA" id="ARBA00038359"/>
    </source>
</evidence>
<dbReference type="GeneID" id="92092327"/>
<keyword evidence="9" id="KW-1185">Reference proteome</keyword>
<dbReference type="Pfam" id="PF20684">
    <property type="entry name" value="Fung_rhodopsin"/>
    <property type="match status" value="1"/>
</dbReference>
<feature type="transmembrane region" description="Helical" evidence="6">
    <location>
        <begin position="68"/>
        <end position="93"/>
    </location>
</feature>
<dbReference type="RefSeq" id="XP_066714751.1">
    <property type="nucleotide sequence ID" value="XM_066859264.1"/>
</dbReference>
<dbReference type="PANTHER" id="PTHR33048:SF15">
    <property type="entry name" value="INTEGRAL MEMBRANE PROTEIN"/>
    <property type="match status" value="1"/>
</dbReference>
<keyword evidence="2 6" id="KW-0812">Transmembrane</keyword>
<dbReference type="PANTHER" id="PTHR33048">
    <property type="entry name" value="PTH11-LIKE INTEGRAL MEMBRANE PROTEIN (AFU_ORTHOLOGUE AFUA_5G11245)"/>
    <property type="match status" value="1"/>
</dbReference>
<feature type="transmembrane region" description="Helical" evidence="6">
    <location>
        <begin position="12"/>
        <end position="34"/>
    </location>
</feature>
<gene>
    <name evidence="8" type="ORF">PG994_007855</name>
</gene>
<proteinExistence type="inferred from homology"/>
<evidence type="ECO:0000259" key="7">
    <source>
        <dbReference type="Pfam" id="PF20684"/>
    </source>
</evidence>
<evidence type="ECO:0000256" key="4">
    <source>
        <dbReference type="ARBA" id="ARBA00023136"/>
    </source>
</evidence>
<feature type="transmembrane region" description="Helical" evidence="6">
    <location>
        <begin position="228"/>
        <end position="252"/>
    </location>
</feature>
<sequence>MTAFPGPVGFSRSLLLCSIVSALVTTIFILYLGFTATCGYGNFGGIGVQNETLEISNDPESLAVSLGLMFFIAMALYSGVLVCIKSAVCILFLRIAGPIRSYRACIFGIFIVTVVGFVVTEAGTMGECRPIEASWKGRFHGECASRDTVVIIATFSTVARILTDWLCALFPAYMLWRTLIPVRKKLAAGVVLGLSALASICTLLRIPYIMDYNAALVGHSKNGVAYDLGGLLIWSVLECGIGLIAMALPPIWHTYRVQQRARIHQVLPDDEAGAELPVFNRPPKHAYTIRGREAGSIERG</sequence>
<dbReference type="Proteomes" id="UP001480595">
    <property type="component" value="Unassembled WGS sequence"/>
</dbReference>
<feature type="transmembrane region" description="Helical" evidence="6">
    <location>
        <begin position="149"/>
        <end position="174"/>
    </location>
</feature>
<accession>A0ABR1UUH1</accession>
<comment type="caution">
    <text evidence="8">The sequence shown here is derived from an EMBL/GenBank/DDBJ whole genome shotgun (WGS) entry which is preliminary data.</text>
</comment>
<comment type="subcellular location">
    <subcellularLocation>
        <location evidence="1">Membrane</location>
        <topology evidence="1">Multi-pass membrane protein</topology>
    </subcellularLocation>
</comment>
<feature type="transmembrane region" description="Helical" evidence="6">
    <location>
        <begin position="186"/>
        <end position="208"/>
    </location>
</feature>
<evidence type="ECO:0000256" key="6">
    <source>
        <dbReference type="SAM" id="Phobius"/>
    </source>
</evidence>
<dbReference type="InterPro" id="IPR049326">
    <property type="entry name" value="Rhodopsin_dom_fungi"/>
</dbReference>
<keyword evidence="3 6" id="KW-1133">Transmembrane helix</keyword>
<dbReference type="InterPro" id="IPR052337">
    <property type="entry name" value="SAT4-like"/>
</dbReference>
<keyword evidence="4 6" id="KW-0472">Membrane</keyword>
<evidence type="ECO:0000313" key="8">
    <source>
        <dbReference type="EMBL" id="KAK8061489.1"/>
    </source>
</evidence>
<reference evidence="8 9" key="1">
    <citation type="submission" date="2023-01" db="EMBL/GenBank/DDBJ databases">
        <title>Analysis of 21 Apiospora genomes using comparative genomics revels a genus with tremendous synthesis potential of carbohydrate active enzymes and secondary metabolites.</title>
        <authorList>
            <person name="Sorensen T."/>
        </authorList>
    </citation>
    <scope>NUCLEOTIDE SEQUENCE [LARGE SCALE GENOMIC DNA]</scope>
    <source>
        <strain evidence="8 9">CBS 135458</strain>
    </source>
</reference>
<feature type="transmembrane region" description="Helical" evidence="6">
    <location>
        <begin position="105"/>
        <end position="125"/>
    </location>
</feature>
<evidence type="ECO:0000256" key="3">
    <source>
        <dbReference type="ARBA" id="ARBA00022989"/>
    </source>
</evidence>
<dbReference type="EMBL" id="JAQQWL010000008">
    <property type="protein sequence ID" value="KAK8061489.1"/>
    <property type="molecule type" value="Genomic_DNA"/>
</dbReference>
<comment type="similarity">
    <text evidence="5">Belongs to the SAT4 family.</text>
</comment>
<evidence type="ECO:0000256" key="2">
    <source>
        <dbReference type="ARBA" id="ARBA00022692"/>
    </source>
</evidence>
<name>A0ABR1UUH1_9PEZI</name>
<evidence type="ECO:0000313" key="9">
    <source>
        <dbReference type="Proteomes" id="UP001480595"/>
    </source>
</evidence>
<organism evidence="8 9">
    <name type="scientific">Apiospora phragmitis</name>
    <dbReference type="NCBI Taxonomy" id="2905665"/>
    <lineage>
        <taxon>Eukaryota</taxon>
        <taxon>Fungi</taxon>
        <taxon>Dikarya</taxon>
        <taxon>Ascomycota</taxon>
        <taxon>Pezizomycotina</taxon>
        <taxon>Sordariomycetes</taxon>
        <taxon>Xylariomycetidae</taxon>
        <taxon>Amphisphaeriales</taxon>
        <taxon>Apiosporaceae</taxon>
        <taxon>Apiospora</taxon>
    </lineage>
</organism>
<feature type="domain" description="Rhodopsin" evidence="7">
    <location>
        <begin position="23"/>
        <end position="255"/>
    </location>
</feature>